<comment type="caution">
    <text evidence="1">The sequence shown here is derived from an EMBL/GenBank/DDBJ whole genome shotgun (WGS) entry which is preliminary data.</text>
</comment>
<keyword evidence="2" id="KW-1185">Reference proteome</keyword>
<evidence type="ECO:0000313" key="2">
    <source>
        <dbReference type="Proteomes" id="UP001163603"/>
    </source>
</evidence>
<reference evidence="2" key="1">
    <citation type="journal article" date="2023" name="G3 (Bethesda)">
        <title>Genome assembly and association tests identify interacting loci associated with vigor, precocity, and sex in interspecific pistachio rootstocks.</title>
        <authorList>
            <person name="Palmer W."/>
            <person name="Jacygrad E."/>
            <person name="Sagayaradj S."/>
            <person name="Cavanaugh K."/>
            <person name="Han R."/>
            <person name="Bertier L."/>
            <person name="Beede B."/>
            <person name="Kafkas S."/>
            <person name="Golino D."/>
            <person name="Preece J."/>
            <person name="Michelmore R."/>
        </authorList>
    </citation>
    <scope>NUCLEOTIDE SEQUENCE [LARGE SCALE GENOMIC DNA]</scope>
</reference>
<proteinExistence type="predicted"/>
<dbReference type="Proteomes" id="UP001163603">
    <property type="component" value="Chromosome 2"/>
</dbReference>
<name>A0ACC0ZFL9_9ROSI</name>
<evidence type="ECO:0000313" key="1">
    <source>
        <dbReference type="EMBL" id="KAJ0049338.1"/>
    </source>
</evidence>
<organism evidence="1 2">
    <name type="scientific">Pistacia integerrima</name>
    <dbReference type="NCBI Taxonomy" id="434235"/>
    <lineage>
        <taxon>Eukaryota</taxon>
        <taxon>Viridiplantae</taxon>
        <taxon>Streptophyta</taxon>
        <taxon>Embryophyta</taxon>
        <taxon>Tracheophyta</taxon>
        <taxon>Spermatophyta</taxon>
        <taxon>Magnoliopsida</taxon>
        <taxon>eudicotyledons</taxon>
        <taxon>Gunneridae</taxon>
        <taxon>Pentapetalae</taxon>
        <taxon>rosids</taxon>
        <taxon>malvids</taxon>
        <taxon>Sapindales</taxon>
        <taxon>Anacardiaceae</taxon>
        <taxon>Pistacia</taxon>
    </lineage>
</organism>
<sequence>MAESIVFGTATAILKKIGSLVGGELSLLWHLDSDLRRLQRTMSAIKAVLLDAETKQTQNHQLRDWLAKLKEVFYDAEDVLDEFDFQASRRSQRGSSTLKVSKYFSRSNPVKIGHKIKQIKERLDEIADDRRNFPFLLIESHVDVRHVIPKERETNSFFQASDKLETLRLFGCDGIKKLPKKIQRMISLRHVEITTKEWYLREDGIGCLSSLKFLTLSGCRNLVRLFEGMQGLTNLRRLVLQICPLTSLPYSIKYLKRLETVMIIDCVNLNLKMEFQGEDKDNLCLGVRKFIISRLPSLVDLPQLILQGSANTLQCIMIQSCLNLVELPEWLPNLTSLQTLEILNCPMLSCLPEGVQRLTDLRQLKIQGCPALSESCRRDESKIAHVREVHLDE</sequence>
<accession>A0ACC0ZFL9</accession>
<protein>
    <submittedName>
        <fullName evidence="1">Uncharacterized protein</fullName>
    </submittedName>
</protein>
<gene>
    <name evidence="1" type="ORF">Pint_16962</name>
</gene>
<dbReference type="EMBL" id="CM047737">
    <property type="protein sequence ID" value="KAJ0049338.1"/>
    <property type="molecule type" value="Genomic_DNA"/>
</dbReference>